<dbReference type="Gene3D" id="3.30.530.20">
    <property type="match status" value="1"/>
</dbReference>
<dbReference type="EMBL" id="AP017424">
    <property type="protein sequence ID" value="BAU81813.1"/>
    <property type="molecule type" value="Genomic_DNA"/>
</dbReference>
<dbReference type="SUPFAM" id="SSF55961">
    <property type="entry name" value="Bet v1-like"/>
    <property type="match status" value="1"/>
</dbReference>
<dbReference type="Pfam" id="PF10604">
    <property type="entry name" value="Polyketide_cyc2"/>
    <property type="match status" value="1"/>
</dbReference>
<protein>
    <submittedName>
        <fullName evidence="1">Polyketide cyclase/dehydrase</fullName>
    </submittedName>
</protein>
<gene>
    <name evidence="1" type="ORF">SLA_0859</name>
</gene>
<keyword evidence="2" id="KW-1185">Reference proteome</keyword>
<sequence length="242" mass="26432">MFWMVDLPALDGRRYVYRVYAPREALPGDLFWAAFHCHDESGRPRASDRFDSARIRWAGDGTTEQQDDTRTDGSSVLNVRAAPATFRDTEARLVRVKGWPMAEVSAEARIEAPAGKVWARLTDFGSYGEWNATHTDFPAGGPERLESGATFTENMKLMGFPAEVAWTVEEVEPERVLAIRGKGPMNVAIGTRYALTADGEATTVRIDGEFTGAAVSLMAGKLKDSATAALTESLQRLAGLVS</sequence>
<proteinExistence type="predicted"/>
<accession>A0A160NVW1</accession>
<dbReference type="InterPro" id="IPR023393">
    <property type="entry name" value="START-like_dom_sf"/>
</dbReference>
<evidence type="ECO:0000313" key="2">
    <source>
        <dbReference type="Proteomes" id="UP000217676"/>
    </source>
</evidence>
<dbReference type="Proteomes" id="UP000217676">
    <property type="component" value="Chromosome"/>
</dbReference>
<reference evidence="1 2" key="1">
    <citation type="journal article" date="2016" name="Genome Announc.">
        <title>Complete Genome Sequence of Thiostrepton-Producing Streptomyces laurentii ATCC 31255.</title>
        <authorList>
            <person name="Doi K."/>
            <person name="Fujino Y."/>
            <person name="Nagayoshi Y."/>
            <person name="Ohshima T."/>
            <person name="Ogata S."/>
        </authorList>
    </citation>
    <scope>NUCLEOTIDE SEQUENCE [LARGE SCALE GENOMIC DNA]</scope>
    <source>
        <strain evidence="1 2">ATCC 31255</strain>
    </source>
</reference>
<dbReference type="InterPro" id="IPR019587">
    <property type="entry name" value="Polyketide_cyclase/dehydratase"/>
</dbReference>
<dbReference type="KEGG" id="slau:SLA_0859"/>
<evidence type="ECO:0000313" key="1">
    <source>
        <dbReference type="EMBL" id="BAU81813.1"/>
    </source>
</evidence>
<name>A0A160NVW1_STRLU</name>
<organism evidence="1 2">
    <name type="scientific">Streptomyces laurentii</name>
    <dbReference type="NCBI Taxonomy" id="39478"/>
    <lineage>
        <taxon>Bacteria</taxon>
        <taxon>Bacillati</taxon>
        <taxon>Actinomycetota</taxon>
        <taxon>Actinomycetes</taxon>
        <taxon>Kitasatosporales</taxon>
        <taxon>Streptomycetaceae</taxon>
        <taxon>Streptomyces</taxon>
    </lineage>
</organism>
<dbReference type="AlphaFoldDB" id="A0A160NVW1"/>